<evidence type="ECO:0008006" key="2">
    <source>
        <dbReference type="Google" id="ProtNLM"/>
    </source>
</evidence>
<organism evidence="1">
    <name type="scientific">uncultured Caudovirales phage</name>
    <dbReference type="NCBI Taxonomy" id="2100421"/>
    <lineage>
        <taxon>Viruses</taxon>
        <taxon>Duplodnaviria</taxon>
        <taxon>Heunggongvirae</taxon>
        <taxon>Uroviricota</taxon>
        <taxon>Caudoviricetes</taxon>
        <taxon>Peduoviridae</taxon>
        <taxon>Maltschvirus</taxon>
        <taxon>Maltschvirus maltsch</taxon>
    </lineage>
</organism>
<proteinExistence type="predicted"/>
<evidence type="ECO:0000313" key="1">
    <source>
        <dbReference type="EMBL" id="ASN72808.1"/>
    </source>
</evidence>
<name>A0A2H4JHX7_9CAUD</name>
<reference evidence="1" key="1">
    <citation type="submission" date="2017-06" db="EMBL/GenBank/DDBJ databases">
        <title>Novel phages from South African skin metaviromes.</title>
        <authorList>
            <person name="van Zyl L.J."/>
            <person name="Abrahams Y."/>
            <person name="Stander E.A."/>
            <person name="Kirby B.M."/>
            <person name="Clavaud C."/>
            <person name="Farcet C."/>
            <person name="Breton L."/>
            <person name="Trindade M.I."/>
        </authorList>
    </citation>
    <scope>NUCLEOTIDE SEQUENCE</scope>
</reference>
<accession>A0A2H4JHX7</accession>
<gene>
    <name evidence="1" type="ORF">7S6_9</name>
</gene>
<sequence>MAFTISVLGAGGGPETVVSGPGDIASPFVLGEDQVKGLYHAPVESEWKRARRQRGGSLAGVENPTRDMQLGFHVRGDDRMSFTEADDLLRSCFTYHLDPWWPGDTLARIAVESGDDYRTLSVQMHQEPEFAPRMDPDQLRYGNVFYRLRAAQPFWESKTDVTHWETSGTSGSGTITVSNPTDVEMFQAWVLTRGTWTIPDVSWTGRPRKRTPGGLFGSRSIPLKPVTSTHGTLTINLDPMHVMMQSSNGTNVMGEVGGGYYFMHTIPPHTPKTQLPISVTGAPAGGARAELHQPRLWSNFYGGR</sequence>
<dbReference type="EMBL" id="MF417975">
    <property type="protein sequence ID" value="ASN72808.1"/>
    <property type="molecule type" value="Genomic_DNA"/>
</dbReference>
<protein>
    <recommendedName>
        <fullName evidence="2">Minor tail protein</fullName>
    </recommendedName>
</protein>